<gene>
    <name evidence="1" type="ORF">Colly1_127</name>
</gene>
<dbReference type="Proteomes" id="UP000693899">
    <property type="component" value="Segment"/>
</dbReference>
<organism evidence="1 2">
    <name type="scientific">Maribacter phage Colly_1</name>
    <dbReference type="NCBI Taxonomy" id="2745691"/>
    <lineage>
        <taxon>Viruses</taxon>
        <taxon>Duplodnaviria</taxon>
        <taxon>Heunggongvirae</taxon>
        <taxon>Uroviricota</taxon>
        <taxon>Caudoviricetes</taxon>
        <taxon>Molycolviridae</taxon>
        <taxon>Mollyvirus</taxon>
        <taxon>Mollyvirus colly</taxon>
    </lineage>
</organism>
<accession>A0A8E4UXT2</accession>
<dbReference type="EMBL" id="MT732450">
    <property type="protein sequence ID" value="QQO97226.1"/>
    <property type="molecule type" value="Genomic_DNA"/>
</dbReference>
<sequence length="120" mass="13914">MSKVDEPLFDLVPVNLRILIPHWIEIARTKEFYSYTNRTTGMKLEITKNEDDLDISFSTSHRDKVSKTMLDRLITKMSTKPNYEVATKGIHTHHKFIKVDNLPEFSAILKKFSAVNNCCI</sequence>
<evidence type="ECO:0000313" key="2">
    <source>
        <dbReference type="Proteomes" id="UP000693899"/>
    </source>
</evidence>
<evidence type="ECO:0000313" key="1">
    <source>
        <dbReference type="EMBL" id="QQO97226.1"/>
    </source>
</evidence>
<proteinExistence type="predicted"/>
<reference evidence="1" key="1">
    <citation type="submission" date="2020-07" db="EMBL/GenBank/DDBJ databases">
        <title>Highly diverse flavobacterial phages as mortality factor during North Sea spring blooms.</title>
        <authorList>
            <person name="Bartlau N."/>
            <person name="Wichels A."/>
            <person name="Krohne G."/>
            <person name="Adriaenssens E.M."/>
            <person name="Heins A."/>
            <person name="Fuchs B.M."/>
            <person name="Amann R."/>
            <person name="Moraru C."/>
        </authorList>
    </citation>
    <scope>NUCLEOTIDE SEQUENCE</scope>
</reference>
<keyword evidence="2" id="KW-1185">Reference proteome</keyword>
<name>A0A8E4UXT2_9CAUD</name>
<protein>
    <submittedName>
        <fullName evidence="1">Uncharacterized protein</fullName>
    </submittedName>
</protein>